<dbReference type="NCBIfam" id="TIGR01509">
    <property type="entry name" value="HAD-SF-IA-v3"/>
    <property type="match status" value="1"/>
</dbReference>
<dbReference type="EMBL" id="WVIC01000058">
    <property type="protein sequence ID" value="NCJ08586.1"/>
    <property type="molecule type" value="Genomic_DNA"/>
</dbReference>
<dbReference type="Gene3D" id="3.40.50.1000">
    <property type="entry name" value="HAD superfamily/HAD-like"/>
    <property type="match status" value="1"/>
</dbReference>
<dbReference type="Proteomes" id="UP000607397">
    <property type="component" value="Unassembled WGS sequence"/>
</dbReference>
<name>A0A8K2A8Z4_9CYAN</name>
<dbReference type="InterPro" id="IPR036412">
    <property type="entry name" value="HAD-like_sf"/>
</dbReference>
<dbReference type="InterPro" id="IPR023214">
    <property type="entry name" value="HAD_sf"/>
</dbReference>
<evidence type="ECO:0000313" key="1">
    <source>
        <dbReference type="EMBL" id="NCJ08586.1"/>
    </source>
</evidence>
<dbReference type="CDD" id="cd07528">
    <property type="entry name" value="HAD_CbbY-like"/>
    <property type="match status" value="1"/>
</dbReference>
<dbReference type="SFLD" id="SFLDG01129">
    <property type="entry name" value="C1.5:_HAD__Beta-PGM__Phosphata"/>
    <property type="match status" value="1"/>
</dbReference>
<reference evidence="1" key="1">
    <citation type="submission" date="2019-12" db="EMBL/GenBank/DDBJ databases">
        <title>High-Quality draft genome sequences of three cyanobacteria isolated from the limestone walls of the Old Cathedral of Coimbra.</title>
        <authorList>
            <person name="Tiago I."/>
            <person name="Soares F."/>
            <person name="Portugal A."/>
        </authorList>
    </citation>
    <scope>NUCLEOTIDE SEQUENCE [LARGE SCALE GENOMIC DNA]</scope>
    <source>
        <strain evidence="1">C</strain>
    </source>
</reference>
<protein>
    <submittedName>
        <fullName evidence="1">HAD-IA family hydrolase</fullName>
    </submittedName>
</protein>
<dbReference type="GO" id="GO:0016787">
    <property type="term" value="F:hydrolase activity"/>
    <property type="evidence" value="ECO:0007669"/>
    <property type="project" value="UniProtKB-KW"/>
</dbReference>
<dbReference type="PANTHER" id="PTHR42896">
    <property type="entry name" value="XYLULOSE-1,5-BISPHOSPHATE (XUBP) PHOSPHATASE"/>
    <property type="match status" value="1"/>
</dbReference>
<gene>
    <name evidence="1" type="ORF">GS597_19145</name>
</gene>
<dbReference type="SUPFAM" id="SSF56784">
    <property type="entry name" value="HAD-like"/>
    <property type="match status" value="1"/>
</dbReference>
<comment type="caution">
    <text evidence="1">The sequence shown here is derived from an EMBL/GenBank/DDBJ whole genome shotgun (WGS) entry which is preliminary data.</text>
</comment>
<dbReference type="PRINTS" id="PR00413">
    <property type="entry name" value="HADHALOGNASE"/>
</dbReference>
<keyword evidence="1" id="KW-0378">Hydrolase</keyword>
<dbReference type="SFLD" id="SFLDS00003">
    <property type="entry name" value="Haloacid_Dehalogenase"/>
    <property type="match status" value="1"/>
</dbReference>
<dbReference type="InterPro" id="IPR044999">
    <property type="entry name" value="CbbY-like"/>
</dbReference>
<evidence type="ECO:0000313" key="2">
    <source>
        <dbReference type="Proteomes" id="UP000607397"/>
    </source>
</evidence>
<organism evidence="1 2">
    <name type="scientific">Petrachloros mirabilis ULC683</name>
    <dbReference type="NCBI Taxonomy" id="2781853"/>
    <lineage>
        <taxon>Bacteria</taxon>
        <taxon>Bacillati</taxon>
        <taxon>Cyanobacteriota</taxon>
        <taxon>Cyanophyceae</taxon>
        <taxon>Synechococcales</taxon>
        <taxon>Petrachlorosaceae</taxon>
        <taxon>Petrachloros</taxon>
        <taxon>Petrachloros mirabilis</taxon>
    </lineage>
</organism>
<dbReference type="InterPro" id="IPR023198">
    <property type="entry name" value="PGP-like_dom2"/>
</dbReference>
<dbReference type="PANTHER" id="PTHR42896:SF2">
    <property type="entry name" value="CBBY-LIKE PROTEIN"/>
    <property type="match status" value="1"/>
</dbReference>
<dbReference type="Pfam" id="PF00702">
    <property type="entry name" value="Hydrolase"/>
    <property type="match status" value="1"/>
</dbReference>
<dbReference type="AlphaFoldDB" id="A0A8K2A8Z4"/>
<dbReference type="Gene3D" id="1.10.150.240">
    <property type="entry name" value="Putative phosphatase, domain 2"/>
    <property type="match status" value="1"/>
</dbReference>
<accession>A0A8K2A8Z4</accession>
<dbReference type="SFLD" id="SFLDG01135">
    <property type="entry name" value="C1.5.6:_HAD__Beta-PGM__Phospha"/>
    <property type="match status" value="1"/>
</dbReference>
<proteinExistence type="predicted"/>
<dbReference type="InterPro" id="IPR006439">
    <property type="entry name" value="HAD-SF_hydro_IA"/>
</dbReference>
<keyword evidence="2" id="KW-1185">Reference proteome</keyword>
<dbReference type="SFLD" id="SFLDF00035">
    <property type="entry name" value="phosphoglycolate_phosphatase"/>
    <property type="match status" value="1"/>
</dbReference>
<sequence>MPQLQALIFDVDGTLAETERDGHRVAFNRAFAEAGLDWHWSVEQYGELLTTTGGKERIYHYLQHRNHIPPEFSGSDPMARIAALHEAKNRHYQDLLTTGAISLRPGVARLLTEARDQSLRLAIATTSTLPNAMALLEQTLNPGWFEVIAAGDIVSAKKPAPDIYTYVLDQLQLPPQDCLVVEDSAQGLKAALAAGLTTLVTANPYTQTDDLSGAALVVDSLGDPDQPLKILKTAVPALGTPPLISMQTVQQIWAAALGSPVCQFHSTHHG</sequence>